<feature type="domain" description="Scytalone dehydratase-like protein Arp1 N-terminal" evidence="3">
    <location>
        <begin position="52"/>
        <end position="110"/>
    </location>
</feature>
<dbReference type="InterPro" id="IPR023631">
    <property type="entry name" value="Amidase_dom"/>
</dbReference>
<keyword evidence="4" id="KW-0808">Transferase</keyword>
<dbReference type="OrthoDB" id="5423360at2759"/>
<dbReference type="AlphaFoldDB" id="A0A0F9X3M3"/>
<comment type="caution">
    <text evidence="4">The sequence shown here is derived from an EMBL/GenBank/DDBJ whole genome shotgun (WGS) entry which is preliminary data.</text>
</comment>
<dbReference type="EMBL" id="JOKZ01000297">
    <property type="protein sequence ID" value="KKO99810.1"/>
    <property type="molecule type" value="Genomic_DNA"/>
</dbReference>
<dbReference type="SUPFAM" id="SSF75304">
    <property type="entry name" value="Amidase signature (AS) enzymes"/>
    <property type="match status" value="1"/>
</dbReference>
<dbReference type="PANTHER" id="PTHR46310:SF7">
    <property type="entry name" value="AMIDASE 1"/>
    <property type="match status" value="1"/>
</dbReference>
<dbReference type="Proteomes" id="UP000034112">
    <property type="component" value="Unassembled WGS sequence"/>
</dbReference>
<evidence type="ECO:0000256" key="1">
    <source>
        <dbReference type="SAM" id="SignalP"/>
    </source>
</evidence>
<dbReference type="GO" id="GO:0016740">
    <property type="term" value="F:transferase activity"/>
    <property type="evidence" value="ECO:0007669"/>
    <property type="project" value="UniProtKB-KW"/>
</dbReference>
<evidence type="ECO:0000313" key="5">
    <source>
        <dbReference type="Proteomes" id="UP000034112"/>
    </source>
</evidence>
<evidence type="ECO:0000259" key="3">
    <source>
        <dbReference type="Pfam" id="PF26053"/>
    </source>
</evidence>
<dbReference type="Pfam" id="PF26053">
    <property type="entry name" value="DUF8016"/>
    <property type="match status" value="1"/>
</dbReference>
<protein>
    <submittedName>
        <fullName evidence="4">Glutamyl-tRNA(Gln) amidotransferase</fullName>
    </submittedName>
</protein>
<organism evidence="4 5">
    <name type="scientific">Trichoderma harzianum</name>
    <name type="common">Hypocrea lixii</name>
    <dbReference type="NCBI Taxonomy" id="5544"/>
    <lineage>
        <taxon>Eukaryota</taxon>
        <taxon>Fungi</taxon>
        <taxon>Dikarya</taxon>
        <taxon>Ascomycota</taxon>
        <taxon>Pezizomycotina</taxon>
        <taxon>Sordariomycetes</taxon>
        <taxon>Hypocreomycetidae</taxon>
        <taxon>Hypocreales</taxon>
        <taxon>Hypocreaceae</taxon>
        <taxon>Trichoderma</taxon>
    </lineage>
</organism>
<dbReference type="Gene3D" id="3.90.1300.10">
    <property type="entry name" value="Amidase signature (AS) domain"/>
    <property type="match status" value="1"/>
</dbReference>
<feature type="signal peptide" evidence="1">
    <location>
        <begin position="1"/>
        <end position="21"/>
    </location>
</feature>
<accession>A0A0F9X3M3</accession>
<dbReference type="InterPro" id="IPR058329">
    <property type="entry name" value="Arp1_N"/>
</dbReference>
<name>A0A0F9X3M3_TRIHA</name>
<dbReference type="PANTHER" id="PTHR46310">
    <property type="entry name" value="AMIDASE 1"/>
    <property type="match status" value="1"/>
</dbReference>
<evidence type="ECO:0000259" key="2">
    <source>
        <dbReference type="Pfam" id="PF01425"/>
    </source>
</evidence>
<feature type="domain" description="Amidase" evidence="2">
    <location>
        <begin position="193"/>
        <end position="353"/>
    </location>
</feature>
<feature type="chain" id="PRO_5002529644" evidence="1">
    <location>
        <begin position="22"/>
        <end position="637"/>
    </location>
</feature>
<evidence type="ECO:0000313" key="4">
    <source>
        <dbReference type="EMBL" id="KKO99810.1"/>
    </source>
</evidence>
<gene>
    <name evidence="4" type="ORF">THAR02_08086</name>
</gene>
<dbReference type="Pfam" id="PF01425">
    <property type="entry name" value="Amidase"/>
    <property type="match status" value="1"/>
</dbReference>
<keyword evidence="1" id="KW-0732">Signal</keyword>
<sequence>MAGFTLSRMVALLTLATSTAGQITSTGATVKLGQLSYFINPQQAGNIPRSSLSAISDVPSAFGFTPVTVVATATNPSDLNAVLTNWTNIDDVFQAGFVQVVFLAGQKNSSTQNLLGTNAVVAPLDVSDLPSGPYFVDSAGSAYRAYRLYDDFVGAFAESLLQKPDGSFETLSAKISSSATMSIGVPSRLYFTRTKKKPLAGVRIGVKDLFDLNGVKKSNGNRAWYHFYPEAEKTAPAIQNLIDAGAVIVGQQVPAQFAQGGTATADWIDYHAPFNPRGDGYNDAGGSSTGGGASIAAYDWLDLAVGTDTGGSIRGPAAEGGVFGNRPSWGSVSADGCMPLSPTMDTIGFLTRDPTVWDAAQAALYQSKYTSYAGETAMKWPKKIYNIGGWPDPADPTPLDDLTQTLVDTRNKIVELTGSELHVTEIANEWIKTRPKAAQNASINEVLDRVYTTKVEKDVVRLVREPFYADYGAKHDGALPAVDPANTNRWDFADQTPDSELVAAETNRTMFRDWLQSELLAKDDETCSSAFIIYATVLADPVPRNVYLSPPKVNPKFSLSRIAPFAEVPDFAIPVGESEANSAITNHTQMLPLGLGIMVAKGCDGLLTRLAQDMVKSGIIGNYKAGGTLEGGEVLFK</sequence>
<dbReference type="InterPro" id="IPR036928">
    <property type="entry name" value="AS_sf"/>
</dbReference>
<proteinExistence type="predicted"/>
<dbReference type="OMA" id="TGEGWFF"/>
<reference evidence="5" key="1">
    <citation type="journal article" date="2015" name="Genome Announc.">
        <title>Draft whole-genome sequence of the biocontrol agent Trichoderma harzianum T6776.</title>
        <authorList>
            <person name="Baroncelli R."/>
            <person name="Piaggeschi G."/>
            <person name="Fiorini L."/>
            <person name="Bertolini E."/>
            <person name="Zapparata A."/>
            <person name="Pe M.E."/>
            <person name="Sarrocco S."/>
            <person name="Vannacci G."/>
        </authorList>
    </citation>
    <scope>NUCLEOTIDE SEQUENCE [LARGE SCALE GENOMIC DNA]</scope>
    <source>
        <strain evidence="5">T6776</strain>
    </source>
</reference>